<reference evidence="1" key="1">
    <citation type="submission" date="2023-02" db="EMBL/GenBank/DDBJ databases">
        <title>Kitasatospora phosalacinea NBRC 14362.</title>
        <authorList>
            <person name="Ichikawa N."/>
            <person name="Sato H."/>
            <person name="Tonouchi N."/>
        </authorList>
    </citation>
    <scope>NUCLEOTIDE SEQUENCE</scope>
    <source>
        <strain evidence="1">NBRC 14362</strain>
    </source>
</reference>
<dbReference type="Proteomes" id="UP001165143">
    <property type="component" value="Unassembled WGS sequence"/>
</dbReference>
<dbReference type="EMBL" id="BSRX01000009">
    <property type="protein sequence ID" value="GLW53845.1"/>
    <property type="molecule type" value="Genomic_DNA"/>
</dbReference>
<protein>
    <submittedName>
        <fullName evidence="1">Replication initiation protein</fullName>
    </submittedName>
</protein>
<dbReference type="Pfam" id="PF20199">
    <property type="entry name" value="RepSA"/>
    <property type="match status" value="1"/>
</dbReference>
<accession>A0A9W6PEZ2</accession>
<name>A0A9W6PEZ2_9ACTN</name>
<organism evidence="1 2">
    <name type="scientific">Kitasatospora phosalacinea</name>
    <dbReference type="NCBI Taxonomy" id="2065"/>
    <lineage>
        <taxon>Bacteria</taxon>
        <taxon>Bacillati</taxon>
        <taxon>Actinomycetota</taxon>
        <taxon>Actinomycetes</taxon>
        <taxon>Kitasatosporales</taxon>
        <taxon>Streptomycetaceae</taxon>
        <taxon>Kitasatospora</taxon>
    </lineage>
</organism>
<gene>
    <name evidence="1" type="ORF">Kpho01_18560</name>
</gene>
<proteinExistence type="predicted"/>
<evidence type="ECO:0000313" key="1">
    <source>
        <dbReference type="EMBL" id="GLW53845.1"/>
    </source>
</evidence>
<evidence type="ECO:0000313" key="2">
    <source>
        <dbReference type="Proteomes" id="UP001165143"/>
    </source>
</evidence>
<dbReference type="AlphaFoldDB" id="A0A9W6PEZ2"/>
<dbReference type="InterPro" id="IPR046828">
    <property type="entry name" value="RepSA"/>
</dbReference>
<comment type="caution">
    <text evidence="1">The sequence shown here is derived from an EMBL/GenBank/DDBJ whole genome shotgun (WGS) entry which is preliminary data.</text>
</comment>
<sequence length="453" mass="48425">MIHLPALTPPPIADLAALASFGTMPALMRQLAGLGGCGRPIRLDGHRTEVHSGTGEILHHLDSATLAAGNLLVRCNNRRTTRCPACAETYRRDTYHLITAGLTGGKGIPAAVTAHPRVFATFTAPGFGAVHNRPSTGRCRCGAQHPDDAAELGTPINPDTYDYRSAVLWNAHAGKLWARFSIYLRREVAKRAGLSQREFREYARISFAKVAEYQKRGAVHFHAVIRLDGPEGGSTPPPAWATPDLLADAIRAAAGAAEIPGPVLDGTAHTFAFGKQLDIRTIKSADFAAGSALTERAVAAYIAKYATKGAESATGTLDRPVKFLAELAGLDISEHARRLIRTCWTLGARPELEGLRLRAWAHMLGFRGHFSTKTRRYSTTLGALRDARAAWRRAQATGTELPAFTGTAAPADEPTVLVLAHWTFAGVGLAPGERWLADALTPAPGTEGEPTHG</sequence>